<sequence>MRGKKRKTVCKAKGKLTSKSCMCTKANARYTCNCFSKTLPFNEKAIKCTIPEKINSEINISKSEMLLKADKYTNAIYKHSKLRKIFKAVKENLSTTNFATKSKGIVHSNFNDSKPIHSPEIKNYTDFNCDFMHPCGLCSPKNFLSEVYKLLRFYNSTVVQIQVYSRNGLLVNSLHEKLMEIANLIVNKGEQTVSEIFFHEQKTAIAINRFLRGTVPHTELTRKEAMMPVNVNSKHRKNSGVYSLYINAPTEKDLFCAAHLCVQFSIRYPADILLNVSKLTQPLLLKEHLIIYNTFNRYIYWDDYGKLLKT</sequence>
<dbReference type="RefSeq" id="YP_073821.1">
    <property type="nucleotide sequence ID" value="NC_001716.2"/>
</dbReference>
<dbReference type="KEGG" id="vg:3289539"/>
<dbReference type="Proteomes" id="UP000098510">
    <property type="component" value="Segment"/>
</dbReference>
<dbReference type="DNASU" id="3289539"/>
<proteinExistence type="predicted"/>
<gene>
    <name evidence="2" type="primary">U84</name>
</gene>
<accession>O56298</accession>
<dbReference type="Pfam" id="PF03361">
    <property type="entry name" value="Herpes_IE2_3"/>
    <property type="match status" value="1"/>
</dbReference>
<organism evidence="2 3">
    <name type="scientific">Human herpesvirus 7 (strain RK)</name>
    <name type="common">HHV-7</name>
    <name type="synonym">Human T lymphotropic virus</name>
    <dbReference type="NCBI Taxonomy" id="262398"/>
    <lineage>
        <taxon>Viruses</taxon>
        <taxon>Duplodnaviria</taxon>
        <taxon>Heunggongvirae</taxon>
        <taxon>Peploviricota</taxon>
        <taxon>Herviviricetes</taxon>
        <taxon>Herpesvirales</taxon>
        <taxon>Orthoherpesviridae</taxon>
        <taxon>Betaherpesvirinae</taxon>
        <taxon>Roseolovirus</taxon>
        <taxon>Roseolovirus humanbeta7</taxon>
        <taxon>Human betaherpesvirus 7</taxon>
    </lineage>
</organism>
<evidence type="ECO:0000313" key="2">
    <source>
        <dbReference type="EMBL" id="AAC40795.1"/>
    </source>
</evidence>
<name>O56298_HHV7R</name>
<dbReference type="InterPro" id="IPR005028">
    <property type="entry name" value="Herpes_IE2_3"/>
</dbReference>
<evidence type="ECO:0000313" key="3">
    <source>
        <dbReference type="Proteomes" id="UP000098510"/>
    </source>
</evidence>
<dbReference type="EMBL" id="AF037218">
    <property type="protein sequence ID" value="AAC40795.1"/>
    <property type="molecule type" value="Genomic_DNA"/>
</dbReference>
<organismHost>
    <name type="scientific">Homo sapiens</name>
    <name type="common">Human</name>
    <dbReference type="NCBI Taxonomy" id="9606"/>
</organismHost>
<protein>
    <submittedName>
        <fullName evidence="2">U84</fullName>
    </submittedName>
</protein>
<evidence type="ECO:0000259" key="1">
    <source>
        <dbReference type="Pfam" id="PF03361"/>
    </source>
</evidence>
<dbReference type="GeneID" id="3289539"/>
<reference evidence="2 3" key="1">
    <citation type="journal article" date="1998" name="Virology">
        <title>The DNA sequence of the RK strain of human herpesvirus 7.</title>
        <authorList>
            <person name="Megaw A.G."/>
            <person name="Rapaport D."/>
            <person name="Avidor B."/>
            <person name="Frenkel N."/>
            <person name="Davison A.J."/>
        </authorList>
    </citation>
    <scope>NUCLEOTIDE SEQUENCE [LARGE SCALE GENOMIC DNA]</scope>
    <source>
        <strain evidence="2 3">RK</strain>
    </source>
</reference>
<keyword evidence="3" id="KW-1185">Reference proteome</keyword>
<dbReference type="OrthoDB" id="21148at10239"/>
<dbReference type="GO" id="GO:0006355">
    <property type="term" value="P:regulation of DNA-templated transcription"/>
    <property type="evidence" value="ECO:0007669"/>
    <property type="project" value="InterPro"/>
</dbReference>
<feature type="domain" description="Herpesvirus intermediate/early protein 2/3 DNA-binding" evidence="1">
    <location>
        <begin position="134"/>
        <end position="297"/>
    </location>
</feature>